<accession>A0A5C6CSY1</accession>
<comment type="caution">
    <text evidence="13">The sequence shown here is derived from an EMBL/GenBank/DDBJ whole genome shotgun (WGS) entry which is preliminary data.</text>
</comment>
<dbReference type="EMBL" id="SJPT01000001">
    <property type="protein sequence ID" value="TWU26637.1"/>
    <property type="molecule type" value="Genomic_DNA"/>
</dbReference>
<evidence type="ECO:0000256" key="2">
    <source>
        <dbReference type="ARBA" id="ARBA00022448"/>
    </source>
</evidence>
<keyword evidence="2 8" id="KW-0813">Transport</keyword>
<keyword evidence="14" id="KW-1185">Reference proteome</keyword>
<dbReference type="GO" id="GO:0017038">
    <property type="term" value="P:protein import"/>
    <property type="evidence" value="ECO:0007669"/>
    <property type="project" value="TreeGrafter"/>
</dbReference>
<evidence type="ECO:0000313" key="14">
    <source>
        <dbReference type="Proteomes" id="UP000316304"/>
    </source>
</evidence>
<feature type="signal peptide" evidence="11">
    <location>
        <begin position="1"/>
        <end position="17"/>
    </location>
</feature>
<feature type="chain" id="PRO_5022949749" evidence="11">
    <location>
        <begin position="18"/>
        <end position="310"/>
    </location>
</feature>
<keyword evidence="6 10" id="KW-1133">Transmembrane helix</keyword>
<evidence type="ECO:0000256" key="1">
    <source>
        <dbReference type="ARBA" id="ARBA00004651"/>
    </source>
</evidence>
<evidence type="ECO:0000256" key="5">
    <source>
        <dbReference type="ARBA" id="ARBA00022927"/>
    </source>
</evidence>
<feature type="domain" description="MotA/TolQ/ExbB proton channel" evidence="12">
    <location>
        <begin position="155"/>
        <end position="285"/>
    </location>
</feature>
<dbReference type="GO" id="GO:0005886">
    <property type="term" value="C:plasma membrane"/>
    <property type="evidence" value="ECO:0007669"/>
    <property type="project" value="UniProtKB-SubCell"/>
</dbReference>
<evidence type="ECO:0000256" key="8">
    <source>
        <dbReference type="RuleBase" id="RU004057"/>
    </source>
</evidence>
<dbReference type="AlphaFoldDB" id="A0A5C6CSY1"/>
<feature type="transmembrane region" description="Helical" evidence="10">
    <location>
        <begin position="205"/>
        <end position="229"/>
    </location>
</feature>
<protein>
    <submittedName>
        <fullName evidence="13">Colicin uptake protein TolQ</fullName>
    </submittedName>
</protein>
<dbReference type="InterPro" id="IPR050790">
    <property type="entry name" value="ExbB/TolQ_transport"/>
</dbReference>
<reference evidence="13 14" key="1">
    <citation type="submission" date="2019-02" db="EMBL/GenBank/DDBJ databases">
        <title>Deep-cultivation of Planctomycetes and their phenomic and genomic characterization uncovers novel biology.</title>
        <authorList>
            <person name="Wiegand S."/>
            <person name="Jogler M."/>
            <person name="Boedeker C."/>
            <person name="Pinto D."/>
            <person name="Vollmers J."/>
            <person name="Rivas-Marin E."/>
            <person name="Kohn T."/>
            <person name="Peeters S.H."/>
            <person name="Heuer A."/>
            <person name="Rast P."/>
            <person name="Oberbeckmann S."/>
            <person name="Bunk B."/>
            <person name="Jeske O."/>
            <person name="Meyerdierks A."/>
            <person name="Storesund J.E."/>
            <person name="Kallscheuer N."/>
            <person name="Luecker S."/>
            <person name="Lage O.M."/>
            <person name="Pohl T."/>
            <person name="Merkel B.J."/>
            <person name="Hornburger P."/>
            <person name="Mueller R.-W."/>
            <person name="Bruemmer F."/>
            <person name="Labrenz M."/>
            <person name="Spormann A.M."/>
            <person name="Op Den Camp H."/>
            <person name="Overmann J."/>
            <person name="Amann R."/>
            <person name="Jetten M.S.M."/>
            <person name="Mascher T."/>
            <person name="Medema M.H."/>
            <person name="Devos D.P."/>
            <person name="Kaster A.-K."/>
            <person name="Ovreas L."/>
            <person name="Rohde M."/>
            <person name="Galperin M.Y."/>
            <person name="Jogler C."/>
        </authorList>
    </citation>
    <scope>NUCLEOTIDE SEQUENCE [LARGE SCALE GENOMIC DNA]</scope>
    <source>
        <strain evidence="13 14">Pla52o</strain>
    </source>
</reference>
<feature type="compositionally biased region" description="Polar residues" evidence="9">
    <location>
        <begin position="53"/>
        <end position="72"/>
    </location>
</feature>
<evidence type="ECO:0000256" key="11">
    <source>
        <dbReference type="SAM" id="SignalP"/>
    </source>
</evidence>
<evidence type="ECO:0000256" key="7">
    <source>
        <dbReference type="ARBA" id="ARBA00023136"/>
    </source>
</evidence>
<evidence type="ECO:0000313" key="13">
    <source>
        <dbReference type="EMBL" id="TWU26637.1"/>
    </source>
</evidence>
<dbReference type="PANTHER" id="PTHR30625">
    <property type="entry name" value="PROTEIN TOLQ"/>
    <property type="match status" value="1"/>
</dbReference>
<keyword evidence="4 10" id="KW-0812">Transmembrane</keyword>
<evidence type="ECO:0000256" key="10">
    <source>
        <dbReference type="SAM" id="Phobius"/>
    </source>
</evidence>
<gene>
    <name evidence="13" type="ORF">Pla52o_04900</name>
</gene>
<organism evidence="13 14">
    <name type="scientific">Novipirellula galeiformis</name>
    <dbReference type="NCBI Taxonomy" id="2528004"/>
    <lineage>
        <taxon>Bacteria</taxon>
        <taxon>Pseudomonadati</taxon>
        <taxon>Planctomycetota</taxon>
        <taxon>Planctomycetia</taxon>
        <taxon>Pirellulales</taxon>
        <taxon>Pirellulaceae</taxon>
        <taxon>Novipirellula</taxon>
    </lineage>
</organism>
<evidence type="ECO:0000256" key="6">
    <source>
        <dbReference type="ARBA" id="ARBA00022989"/>
    </source>
</evidence>
<evidence type="ECO:0000256" key="9">
    <source>
        <dbReference type="SAM" id="MobiDB-lite"/>
    </source>
</evidence>
<comment type="similarity">
    <text evidence="8">Belongs to the exbB/tolQ family.</text>
</comment>
<keyword evidence="3" id="KW-1003">Cell membrane</keyword>
<feature type="transmembrane region" description="Helical" evidence="10">
    <location>
        <begin position="249"/>
        <end position="273"/>
    </location>
</feature>
<keyword evidence="5 8" id="KW-0653">Protein transport</keyword>
<feature type="transmembrane region" description="Helical" evidence="10">
    <location>
        <begin position="90"/>
        <end position="113"/>
    </location>
</feature>
<keyword evidence="11" id="KW-0732">Signal</keyword>
<evidence type="ECO:0000256" key="3">
    <source>
        <dbReference type="ARBA" id="ARBA00022475"/>
    </source>
</evidence>
<proteinExistence type="inferred from homology"/>
<dbReference type="Pfam" id="PF01618">
    <property type="entry name" value="MotA_ExbB"/>
    <property type="match status" value="1"/>
</dbReference>
<dbReference type="PANTHER" id="PTHR30625:SF15">
    <property type="entry name" value="BIOPOLYMER TRANSPORT PROTEIN EXBB"/>
    <property type="match status" value="1"/>
</dbReference>
<dbReference type="InterPro" id="IPR002898">
    <property type="entry name" value="MotA_ExbB_proton_chnl"/>
</dbReference>
<comment type="subcellular location">
    <subcellularLocation>
        <location evidence="1">Cell membrane</location>
        <topology evidence="1">Multi-pass membrane protein</topology>
    </subcellularLocation>
    <subcellularLocation>
        <location evidence="8">Membrane</location>
        <topology evidence="8">Multi-pass membrane protein</topology>
    </subcellularLocation>
</comment>
<sequence length="310" mass="32944" precursor="true">MMVGLWLVLLSPMGGFAQDAVAPANAGISDMDGATSNSPTPPLPSSDAPPNEAGSNESGTPDAPPSQTSTTEDGLLSHIQEFLNTPPLGYMFQGGIFMWPILLMGIIGAGVIIERYRSLNMLATDSTQLRSDVRTMLDEDQIQPAFDLCNAQQGPVPAILATGLRKYLVMQRLGHEPAKIEEQVVKSMDDYSVHIVAALERHLPILATISSAAPMLGFLGTVQGMIVAFDDIVLKMGETNIVEAAASGIKVSLMTTCFGLIVGIPAFVAFNYFTGVINRFVLDVEESATEMIEAVTLQNAIAAADQNAKC</sequence>
<dbReference type="Proteomes" id="UP000316304">
    <property type="component" value="Unassembled WGS sequence"/>
</dbReference>
<feature type="region of interest" description="Disordered" evidence="9">
    <location>
        <begin position="28"/>
        <end position="72"/>
    </location>
</feature>
<name>A0A5C6CSY1_9BACT</name>
<evidence type="ECO:0000256" key="4">
    <source>
        <dbReference type="ARBA" id="ARBA00022692"/>
    </source>
</evidence>
<evidence type="ECO:0000259" key="12">
    <source>
        <dbReference type="Pfam" id="PF01618"/>
    </source>
</evidence>
<keyword evidence="7 10" id="KW-0472">Membrane</keyword>